<evidence type="ECO:0000313" key="3">
    <source>
        <dbReference type="Proteomes" id="UP000184368"/>
    </source>
</evidence>
<accession>A0A1M4ZGJ8</accession>
<keyword evidence="3" id="KW-1185">Reference proteome</keyword>
<protein>
    <submittedName>
        <fullName evidence="2">Uncharacterized protein</fullName>
    </submittedName>
</protein>
<sequence>MVERSDKSVIKSGAFGSWIHKGVQWLATLLQARMSHLSLAWQKRLLMVYCAIAIGISAGVSYCSLVEPRETGMTVTPIRIVPLPQPIPSAALISKEEYHRIHQWRLQLDSINGVASQFGKRPTHGDVWTLRDTLLYLEDLYHQQFK</sequence>
<organism evidence="2 3">
    <name type="scientific">Cnuella takakiae</name>
    <dbReference type="NCBI Taxonomy" id="1302690"/>
    <lineage>
        <taxon>Bacteria</taxon>
        <taxon>Pseudomonadati</taxon>
        <taxon>Bacteroidota</taxon>
        <taxon>Chitinophagia</taxon>
        <taxon>Chitinophagales</taxon>
        <taxon>Chitinophagaceae</taxon>
        <taxon>Cnuella</taxon>
    </lineage>
</organism>
<dbReference type="AlphaFoldDB" id="A0A1M4ZGJ8"/>
<feature type="transmembrane region" description="Helical" evidence="1">
    <location>
        <begin position="46"/>
        <end position="65"/>
    </location>
</feature>
<keyword evidence="1" id="KW-1133">Transmembrane helix</keyword>
<keyword evidence="1" id="KW-0812">Transmembrane</keyword>
<gene>
    <name evidence="2" type="ORF">SAMN05444008_105214</name>
</gene>
<reference evidence="2 3" key="1">
    <citation type="submission" date="2016-11" db="EMBL/GenBank/DDBJ databases">
        <authorList>
            <person name="Jaros S."/>
            <person name="Januszkiewicz K."/>
            <person name="Wedrychowicz H."/>
        </authorList>
    </citation>
    <scope>NUCLEOTIDE SEQUENCE [LARGE SCALE GENOMIC DNA]</scope>
    <source>
        <strain evidence="2 3">DSM 26897</strain>
    </source>
</reference>
<dbReference type="Proteomes" id="UP000184368">
    <property type="component" value="Unassembled WGS sequence"/>
</dbReference>
<dbReference type="STRING" id="1302690.BUE76_21765"/>
<evidence type="ECO:0000256" key="1">
    <source>
        <dbReference type="SAM" id="Phobius"/>
    </source>
</evidence>
<proteinExistence type="predicted"/>
<dbReference type="EMBL" id="FQUO01000005">
    <property type="protein sequence ID" value="SHF17095.1"/>
    <property type="molecule type" value="Genomic_DNA"/>
</dbReference>
<keyword evidence="1" id="KW-0472">Membrane</keyword>
<name>A0A1M4ZGJ8_9BACT</name>
<evidence type="ECO:0000313" key="2">
    <source>
        <dbReference type="EMBL" id="SHF17095.1"/>
    </source>
</evidence>